<organism evidence="3 4">
    <name type="scientific">Deinococcus terrestris</name>
    <dbReference type="NCBI Taxonomy" id="2651870"/>
    <lineage>
        <taxon>Bacteria</taxon>
        <taxon>Thermotogati</taxon>
        <taxon>Deinococcota</taxon>
        <taxon>Deinococci</taxon>
        <taxon>Deinococcales</taxon>
        <taxon>Deinococcaceae</taxon>
        <taxon>Deinococcus</taxon>
    </lineage>
</organism>
<comment type="caution">
    <text evidence="3">The sequence shown here is derived from an EMBL/GenBank/DDBJ whole genome shotgun (WGS) entry which is preliminary data.</text>
</comment>
<dbReference type="PANTHER" id="PTHR10569:SF2">
    <property type="entry name" value="GLYCOGEN DEBRANCHING ENZYME"/>
    <property type="match status" value="1"/>
</dbReference>
<dbReference type="InterPro" id="IPR024742">
    <property type="entry name" value="Glycogen_debranch_N"/>
</dbReference>
<dbReference type="InterPro" id="IPR032790">
    <property type="entry name" value="GDE_C"/>
</dbReference>
<dbReference type="InterPro" id="IPR008928">
    <property type="entry name" value="6-hairpin_glycosidase_sf"/>
</dbReference>
<dbReference type="GO" id="GO:0005980">
    <property type="term" value="P:glycogen catabolic process"/>
    <property type="evidence" value="ECO:0007669"/>
    <property type="project" value="InterPro"/>
</dbReference>
<dbReference type="Proteomes" id="UP000484842">
    <property type="component" value="Unassembled WGS sequence"/>
</dbReference>
<dbReference type="InterPro" id="IPR010401">
    <property type="entry name" value="AGL/Gdb1"/>
</dbReference>
<gene>
    <name evidence="3" type="ORF">F8S09_00130</name>
</gene>
<reference evidence="3 4" key="1">
    <citation type="submission" date="2019-10" db="EMBL/GenBank/DDBJ databases">
        <title>Deinococcus sp. isolated from soil.</title>
        <authorList>
            <person name="Li Y."/>
            <person name="Wang J."/>
        </authorList>
    </citation>
    <scope>NUCLEOTIDE SEQUENCE [LARGE SCALE GENOMIC DNA]</scope>
    <source>
        <strain evidence="3 4">SDU3-2</strain>
    </source>
</reference>
<evidence type="ECO:0000313" key="3">
    <source>
        <dbReference type="EMBL" id="MPY65104.1"/>
    </source>
</evidence>
<evidence type="ECO:0000313" key="4">
    <source>
        <dbReference type="Proteomes" id="UP000484842"/>
    </source>
</evidence>
<dbReference type="EMBL" id="WBSL01000001">
    <property type="protein sequence ID" value="MPY65104.1"/>
    <property type="molecule type" value="Genomic_DNA"/>
</dbReference>
<dbReference type="InterPro" id="IPR012341">
    <property type="entry name" value="6hp_glycosidase-like_sf"/>
</dbReference>
<sequence length="661" mass="70877">MLRPMSSSPATLQSYGPLQARDPDLEVLLTDGLGSFALGSLAGVPTRCYSGLAVSHQPPVGRWQHLVSPLERVSTGRGEVTLHALELAPNVFEGDGLTWLVGVTLRDLLPEREQLVGDVRVRRRTFMPRHSGAVAFLYEVEAREAVTLTLGGFFADRDTHHAHRRAPELTFGVEGTRAKVRGTRETRVSLHAPGAAVEGLTPQPFTQRVYFRHDEARGEPDHERGVGAALWQVTLPPGGGQVALVVGGLEGDVPDPWAAHDAEAARRLGLVNQAWEATGLHGDELVATLAVAADAYLVRRGRAGLSVIAGYPWFADWGRDTMIALTGLTLTTGRHAEARALLETFLTTLRRGLIPNNFLEDGTGAGYNTVDGALWLAVALERYVGATSDLAFAREALPRLRELLEWHVRGTDHGIRVDPGDGLLLAGEPGVQLTWMDVKIADWVVTPRHGKPVEIQGLWLSALGAEGRLSRLLGEPPEYGELLNQARASFAAFLADGFPADALSPQGEPDPSIRPNALIALALPGTPASPAQVDAAVRRAEAELLTPLGLHTLSPLDPRFRGNYGGDQLVRDAAYHQGTVWPWPLGAYIDLLLSRGEVNRARAALRGLTGHVGEAGVGHVSEVFSGGSLRPGGCPFQAWSVAELLRAHVAVARAEREASGP</sequence>
<evidence type="ECO:0000259" key="1">
    <source>
        <dbReference type="Pfam" id="PF06202"/>
    </source>
</evidence>
<feature type="domain" description="Glycogen debranching enzyme C-terminal" evidence="1">
    <location>
        <begin position="292"/>
        <end position="646"/>
    </location>
</feature>
<dbReference type="Pfam" id="PF12439">
    <property type="entry name" value="GDE_N"/>
    <property type="match status" value="1"/>
</dbReference>
<accession>A0A7X1NT75</accession>
<dbReference type="Gene3D" id="1.50.10.10">
    <property type="match status" value="1"/>
</dbReference>
<dbReference type="PANTHER" id="PTHR10569">
    <property type="entry name" value="GLYCOGEN DEBRANCHING ENZYME"/>
    <property type="match status" value="1"/>
</dbReference>
<name>A0A7X1NT75_9DEIO</name>
<dbReference type="GO" id="GO:0004135">
    <property type="term" value="F:amylo-alpha-1,6-glucosidase activity"/>
    <property type="evidence" value="ECO:0007669"/>
    <property type="project" value="InterPro"/>
</dbReference>
<keyword evidence="4" id="KW-1185">Reference proteome</keyword>
<dbReference type="GO" id="GO:0004134">
    <property type="term" value="F:4-alpha-glucanotransferase activity"/>
    <property type="evidence" value="ECO:0007669"/>
    <property type="project" value="InterPro"/>
</dbReference>
<proteinExistence type="predicted"/>
<evidence type="ECO:0000259" key="2">
    <source>
        <dbReference type="Pfam" id="PF12439"/>
    </source>
</evidence>
<dbReference type="SUPFAM" id="SSF48208">
    <property type="entry name" value="Six-hairpin glycosidases"/>
    <property type="match status" value="1"/>
</dbReference>
<protein>
    <submittedName>
        <fullName evidence="3">Glycogen debranching protein</fullName>
    </submittedName>
</protein>
<feature type="domain" description="Glycogen debranching enzyme bacterial and archaeal type N-terminal" evidence="2">
    <location>
        <begin position="26"/>
        <end position="239"/>
    </location>
</feature>
<dbReference type="AlphaFoldDB" id="A0A7X1NT75"/>
<dbReference type="Pfam" id="PF06202">
    <property type="entry name" value="GDE_C"/>
    <property type="match status" value="1"/>
</dbReference>